<protein>
    <recommendedName>
        <fullName evidence="3">Retrotransposon gag domain-containing protein</fullName>
    </recommendedName>
</protein>
<evidence type="ECO:0000313" key="2">
    <source>
        <dbReference type="Proteomes" id="UP000479710"/>
    </source>
</evidence>
<accession>A0A6G1C8U5</accession>
<organism evidence="1 2">
    <name type="scientific">Oryza meyeriana var. granulata</name>
    <dbReference type="NCBI Taxonomy" id="110450"/>
    <lineage>
        <taxon>Eukaryota</taxon>
        <taxon>Viridiplantae</taxon>
        <taxon>Streptophyta</taxon>
        <taxon>Embryophyta</taxon>
        <taxon>Tracheophyta</taxon>
        <taxon>Spermatophyta</taxon>
        <taxon>Magnoliopsida</taxon>
        <taxon>Liliopsida</taxon>
        <taxon>Poales</taxon>
        <taxon>Poaceae</taxon>
        <taxon>BOP clade</taxon>
        <taxon>Oryzoideae</taxon>
        <taxon>Oryzeae</taxon>
        <taxon>Oryzinae</taxon>
        <taxon>Oryza</taxon>
        <taxon>Oryza meyeriana</taxon>
    </lineage>
</organism>
<dbReference type="AlphaFoldDB" id="A0A6G1C8U5"/>
<proteinExistence type="predicted"/>
<evidence type="ECO:0008006" key="3">
    <source>
        <dbReference type="Google" id="ProtNLM"/>
    </source>
</evidence>
<keyword evidence="2" id="KW-1185">Reference proteome</keyword>
<gene>
    <name evidence="1" type="ORF">E2562_033635</name>
</gene>
<name>A0A6G1C8U5_9ORYZ</name>
<dbReference type="PANTHER" id="PTHR33325:SF10">
    <property type="entry name" value="CCHC-TYPE DOMAIN-CONTAINING PROTEIN"/>
    <property type="match status" value="1"/>
</dbReference>
<sequence length="87" mass="10300">MIGMDTTQDNVSTTDENDHALHFLRRHLCAMLKNEYIVLKSPLALWTMLKRRFEKLKYTILPQAEQEWVCLRFANFKSVADYNSVLH</sequence>
<dbReference type="OrthoDB" id="659512at2759"/>
<dbReference type="EMBL" id="SPHZ02000010">
    <property type="protein sequence ID" value="KAF0897085.1"/>
    <property type="molecule type" value="Genomic_DNA"/>
</dbReference>
<comment type="caution">
    <text evidence="1">The sequence shown here is derived from an EMBL/GenBank/DDBJ whole genome shotgun (WGS) entry which is preliminary data.</text>
</comment>
<dbReference type="Proteomes" id="UP000479710">
    <property type="component" value="Unassembled WGS sequence"/>
</dbReference>
<evidence type="ECO:0000313" key="1">
    <source>
        <dbReference type="EMBL" id="KAF0897085.1"/>
    </source>
</evidence>
<dbReference type="PANTHER" id="PTHR33325">
    <property type="entry name" value="ZINC FINGER, CCHC-TYPE-RELATED"/>
    <property type="match status" value="1"/>
</dbReference>
<reference evidence="1 2" key="1">
    <citation type="submission" date="2019-11" db="EMBL/GenBank/DDBJ databases">
        <title>Whole genome sequence of Oryza granulata.</title>
        <authorList>
            <person name="Li W."/>
        </authorList>
    </citation>
    <scope>NUCLEOTIDE SEQUENCE [LARGE SCALE GENOMIC DNA]</scope>
    <source>
        <strain evidence="2">cv. Menghai</strain>
        <tissue evidence="1">Leaf</tissue>
    </source>
</reference>